<dbReference type="EMBL" id="HACA01018227">
    <property type="protein sequence ID" value="CDW35588.1"/>
    <property type="molecule type" value="Transcribed_RNA"/>
</dbReference>
<name>A0A0K2UBH5_LEPSM</name>
<evidence type="ECO:0000313" key="1">
    <source>
        <dbReference type="EMBL" id="CDW35588.1"/>
    </source>
</evidence>
<organism evidence="1">
    <name type="scientific">Lepeophtheirus salmonis</name>
    <name type="common">Salmon louse</name>
    <name type="synonym">Caligus salmonis</name>
    <dbReference type="NCBI Taxonomy" id="72036"/>
    <lineage>
        <taxon>Eukaryota</taxon>
        <taxon>Metazoa</taxon>
        <taxon>Ecdysozoa</taxon>
        <taxon>Arthropoda</taxon>
        <taxon>Crustacea</taxon>
        <taxon>Multicrustacea</taxon>
        <taxon>Hexanauplia</taxon>
        <taxon>Copepoda</taxon>
        <taxon>Siphonostomatoida</taxon>
        <taxon>Caligidae</taxon>
        <taxon>Lepeophtheirus</taxon>
    </lineage>
</organism>
<protein>
    <submittedName>
        <fullName evidence="1">Uncharacterized protein</fullName>
    </submittedName>
</protein>
<dbReference type="AlphaFoldDB" id="A0A0K2UBH5"/>
<sequence>MEDGSRKRKNGVHIKRDYIQMEPISDLSQSPTELRRVLVLIY</sequence>
<proteinExistence type="predicted"/>
<reference evidence="1" key="1">
    <citation type="submission" date="2014-05" db="EMBL/GenBank/DDBJ databases">
        <authorList>
            <person name="Chronopoulou M."/>
        </authorList>
    </citation>
    <scope>NUCLEOTIDE SEQUENCE</scope>
    <source>
        <tissue evidence="1">Whole organism</tissue>
    </source>
</reference>
<accession>A0A0K2UBH5</accession>